<keyword evidence="3" id="KW-1185">Reference proteome</keyword>
<reference evidence="3" key="1">
    <citation type="submission" date="2016-11" db="EMBL/GenBank/DDBJ databases">
        <authorList>
            <person name="Varghese N."/>
            <person name="Submissions S."/>
        </authorList>
    </citation>
    <scope>NUCLEOTIDE SEQUENCE [LARGE SCALE GENOMIC DNA]</scope>
    <source>
        <strain evidence="3">DSM 10349</strain>
    </source>
</reference>
<protein>
    <submittedName>
        <fullName evidence="2">Acetyltransferase (GNAT) domain</fullName>
    </submittedName>
</protein>
<evidence type="ECO:0000259" key="1">
    <source>
        <dbReference type="PROSITE" id="PS51186"/>
    </source>
</evidence>
<accession>A0A1M6TU69</accession>
<dbReference type="PROSITE" id="PS51186">
    <property type="entry name" value="GNAT"/>
    <property type="match status" value="1"/>
</dbReference>
<dbReference type="Pfam" id="PF13673">
    <property type="entry name" value="Acetyltransf_10"/>
    <property type="match status" value="1"/>
</dbReference>
<dbReference type="EMBL" id="FRAR01000018">
    <property type="protein sequence ID" value="SHK60440.1"/>
    <property type="molecule type" value="Genomic_DNA"/>
</dbReference>
<dbReference type="InterPro" id="IPR016181">
    <property type="entry name" value="Acyl_CoA_acyltransferase"/>
</dbReference>
<dbReference type="RefSeq" id="WP_072914712.1">
    <property type="nucleotide sequence ID" value="NZ_FRAR01000018.1"/>
</dbReference>
<organism evidence="2 3">
    <name type="scientific">Desulforamulus aeronauticus DSM 10349</name>
    <dbReference type="NCBI Taxonomy" id="1121421"/>
    <lineage>
        <taxon>Bacteria</taxon>
        <taxon>Bacillati</taxon>
        <taxon>Bacillota</taxon>
        <taxon>Clostridia</taxon>
        <taxon>Eubacteriales</taxon>
        <taxon>Peptococcaceae</taxon>
        <taxon>Desulforamulus</taxon>
    </lineage>
</organism>
<dbReference type="AlphaFoldDB" id="A0A1M6TU69"/>
<name>A0A1M6TU69_9FIRM</name>
<dbReference type="InterPro" id="IPR000182">
    <property type="entry name" value="GNAT_dom"/>
</dbReference>
<keyword evidence="2" id="KW-0808">Transferase</keyword>
<dbReference type="OrthoDB" id="2242710at2"/>
<dbReference type="GO" id="GO:0016747">
    <property type="term" value="F:acyltransferase activity, transferring groups other than amino-acyl groups"/>
    <property type="evidence" value="ECO:0007669"/>
    <property type="project" value="InterPro"/>
</dbReference>
<proteinExistence type="predicted"/>
<dbReference type="Proteomes" id="UP000183997">
    <property type="component" value="Unassembled WGS sequence"/>
</dbReference>
<evidence type="ECO:0000313" key="2">
    <source>
        <dbReference type="EMBL" id="SHK60440.1"/>
    </source>
</evidence>
<evidence type="ECO:0000313" key="3">
    <source>
        <dbReference type="Proteomes" id="UP000183997"/>
    </source>
</evidence>
<dbReference type="Gene3D" id="3.40.630.30">
    <property type="match status" value="1"/>
</dbReference>
<dbReference type="CDD" id="cd04301">
    <property type="entry name" value="NAT_SF"/>
    <property type="match status" value="1"/>
</dbReference>
<dbReference type="SUPFAM" id="SSF55729">
    <property type="entry name" value="Acyl-CoA N-acyltransferases (Nat)"/>
    <property type="match status" value="1"/>
</dbReference>
<gene>
    <name evidence="2" type="ORF">SAMN02745123_02435</name>
</gene>
<feature type="domain" description="N-acetyltransferase" evidence="1">
    <location>
        <begin position="1"/>
        <end position="130"/>
    </location>
</feature>
<sequence>MQFHYFRPQIPAHRTQLRSFFQTDETTRTFENNLACLWDAESDKLLVTLRGNKVIGAAWLRKSNTGLYIKYMHVIAPSQGIGRKMVEYLKKQQQILECWSVYEAKGFWRKVGFKAADSYGAMVYQPRFAS</sequence>